<organism evidence="1 2">
    <name type="scientific">Ochrobactrum quorumnocens</name>
    <dbReference type="NCBI Taxonomy" id="271865"/>
    <lineage>
        <taxon>Bacteria</taxon>
        <taxon>Pseudomonadati</taxon>
        <taxon>Pseudomonadota</taxon>
        <taxon>Alphaproteobacteria</taxon>
        <taxon>Hyphomicrobiales</taxon>
        <taxon>Brucellaceae</taxon>
        <taxon>Brucella/Ochrobactrum group</taxon>
        <taxon>Ochrobactrum</taxon>
    </lineage>
</organism>
<name>A0A248UCV9_9HYPH</name>
<accession>A0A248UCV9</accession>
<evidence type="ECO:0000313" key="2">
    <source>
        <dbReference type="Proteomes" id="UP000215256"/>
    </source>
</evidence>
<protein>
    <submittedName>
        <fullName evidence="1">Uncharacterized protein</fullName>
    </submittedName>
</protein>
<dbReference type="AlphaFoldDB" id="A0A248UCV9"/>
<dbReference type="EMBL" id="CP022603">
    <property type="protein sequence ID" value="ASV84506.1"/>
    <property type="molecule type" value="Genomic_DNA"/>
</dbReference>
<reference evidence="1 2" key="1">
    <citation type="submission" date="2017-07" db="EMBL/GenBank/DDBJ databases">
        <title>Phylogenetic study on the rhizospheric bacterium Ochrobactrum sp. A44.</title>
        <authorList>
            <person name="Krzyzanowska D.M."/>
            <person name="Ossowicki A."/>
            <person name="Rajewska M."/>
            <person name="Maciag T."/>
            <person name="Kaczynski Z."/>
            <person name="Czerwicka M."/>
            <person name="Jafra S."/>
        </authorList>
    </citation>
    <scope>NUCLEOTIDE SEQUENCE [LARGE SCALE GENOMIC DNA]</scope>
    <source>
        <strain evidence="1 2">A44</strain>
    </source>
</reference>
<gene>
    <name evidence="1" type="ORF">CES85_5301</name>
</gene>
<evidence type="ECO:0000313" key="1">
    <source>
        <dbReference type="EMBL" id="ASV84506.1"/>
    </source>
</evidence>
<proteinExistence type="predicted"/>
<dbReference type="KEGG" id="och:CES85_5301"/>
<sequence>MFETESKVTRADIASQKCGGDADAIRKYFRAAEDSEPDV</sequence>
<dbReference type="Proteomes" id="UP000215256">
    <property type="component" value="Chromosome 2"/>
</dbReference>